<organism evidence="3 4">
    <name type="scientific">Malus domestica</name>
    <name type="common">Apple</name>
    <name type="synonym">Pyrus malus</name>
    <dbReference type="NCBI Taxonomy" id="3750"/>
    <lineage>
        <taxon>Eukaryota</taxon>
        <taxon>Viridiplantae</taxon>
        <taxon>Streptophyta</taxon>
        <taxon>Embryophyta</taxon>
        <taxon>Tracheophyta</taxon>
        <taxon>Spermatophyta</taxon>
        <taxon>Magnoliopsida</taxon>
        <taxon>eudicotyledons</taxon>
        <taxon>Gunneridae</taxon>
        <taxon>Pentapetalae</taxon>
        <taxon>rosids</taxon>
        <taxon>fabids</taxon>
        <taxon>Rosales</taxon>
        <taxon>Rosaceae</taxon>
        <taxon>Amygdaloideae</taxon>
        <taxon>Maleae</taxon>
        <taxon>Malus</taxon>
    </lineage>
</organism>
<gene>
    <name evidence="3" type="ORF">DVH24_020810</name>
</gene>
<evidence type="ECO:0000256" key="2">
    <source>
        <dbReference type="ARBA" id="ARBA00023242"/>
    </source>
</evidence>
<dbReference type="STRING" id="3750.A0A498JAK0"/>
<dbReference type="EMBL" id="RDQH01000334">
    <property type="protein sequence ID" value="RXH91787.1"/>
    <property type="molecule type" value="Genomic_DNA"/>
</dbReference>
<dbReference type="PANTHER" id="PTHR15502">
    <property type="entry name" value="CALCINEURIN-BINDING PROTEIN CABIN 1-RELATED"/>
    <property type="match status" value="1"/>
</dbReference>
<protein>
    <submittedName>
        <fullName evidence="3">Uncharacterized protein</fullName>
    </submittedName>
</protein>
<comment type="subcellular location">
    <subcellularLocation>
        <location evidence="1">Nucleus</location>
    </subcellularLocation>
</comment>
<keyword evidence="2" id="KW-0539">Nucleus</keyword>
<dbReference type="PANTHER" id="PTHR15502:SF7">
    <property type="entry name" value="CALCINEURIN-BINDING PROTEIN CABIN-1"/>
    <property type="match status" value="1"/>
</dbReference>
<evidence type="ECO:0000256" key="1">
    <source>
        <dbReference type="ARBA" id="ARBA00004123"/>
    </source>
</evidence>
<dbReference type="Proteomes" id="UP000290289">
    <property type="component" value="Chromosome 8"/>
</dbReference>
<dbReference type="GO" id="GO:0006325">
    <property type="term" value="P:chromatin organization"/>
    <property type="evidence" value="ECO:0007669"/>
    <property type="project" value="InterPro"/>
</dbReference>
<accession>A0A498JAK0</accession>
<comment type="caution">
    <text evidence="3">The sequence shown here is derived from an EMBL/GenBank/DDBJ whole genome shotgun (WGS) entry which is preliminary data.</text>
</comment>
<dbReference type="InterPro" id="IPR033053">
    <property type="entry name" value="Hir3/CABIN1"/>
</dbReference>
<dbReference type="GO" id="GO:0031491">
    <property type="term" value="F:nucleosome binding"/>
    <property type="evidence" value="ECO:0007669"/>
    <property type="project" value="TreeGrafter"/>
</dbReference>
<dbReference type="GO" id="GO:0005634">
    <property type="term" value="C:nucleus"/>
    <property type="evidence" value="ECO:0007669"/>
    <property type="project" value="UniProtKB-SubCell"/>
</dbReference>
<name>A0A498JAK0_MALDO</name>
<evidence type="ECO:0000313" key="3">
    <source>
        <dbReference type="EMBL" id="RXH91787.1"/>
    </source>
</evidence>
<reference evidence="3 4" key="1">
    <citation type="submission" date="2018-10" db="EMBL/GenBank/DDBJ databases">
        <title>A high-quality apple genome assembly.</title>
        <authorList>
            <person name="Hu J."/>
        </authorList>
    </citation>
    <scope>NUCLEOTIDE SEQUENCE [LARGE SCALE GENOMIC DNA]</scope>
    <source>
        <strain evidence="4">cv. HFTH1</strain>
        <tissue evidence="3">Young leaf</tissue>
    </source>
</reference>
<sequence length="116" mass="13202">MSEPENEFRLSQTYHEGFHKLQVKEYKKAAELLESVLKDPLIENGQGSVDGSVSDCHLLQLRFLGLRNLQQGAAYYESAFRCYLQAVETDTKDSIHDDCYCDEVACLSVAELTLRH</sequence>
<proteinExistence type="predicted"/>
<evidence type="ECO:0000313" key="4">
    <source>
        <dbReference type="Proteomes" id="UP000290289"/>
    </source>
</evidence>
<dbReference type="AlphaFoldDB" id="A0A498JAK0"/>
<keyword evidence="4" id="KW-1185">Reference proteome</keyword>